<dbReference type="InterPro" id="IPR012436">
    <property type="entry name" value="DUF1633"/>
</dbReference>
<evidence type="ECO:0000256" key="2">
    <source>
        <dbReference type="SAM" id="MobiDB-lite"/>
    </source>
</evidence>
<evidence type="ECO:0000256" key="1">
    <source>
        <dbReference type="SAM" id="Coils"/>
    </source>
</evidence>
<proteinExistence type="predicted"/>
<dbReference type="Proteomes" id="UP000712600">
    <property type="component" value="Unassembled WGS sequence"/>
</dbReference>
<feature type="region of interest" description="Disordered" evidence="2">
    <location>
        <begin position="1"/>
        <end position="85"/>
    </location>
</feature>
<reference evidence="3" key="1">
    <citation type="submission" date="2019-12" db="EMBL/GenBank/DDBJ databases">
        <title>Genome sequencing and annotation of Brassica cretica.</title>
        <authorList>
            <person name="Studholme D.J."/>
            <person name="Sarris P."/>
        </authorList>
    </citation>
    <scope>NUCLEOTIDE SEQUENCE</scope>
    <source>
        <strain evidence="3">PFS-109/04</strain>
        <tissue evidence="3">Leaf</tissue>
    </source>
</reference>
<organism evidence="3 4">
    <name type="scientific">Brassica cretica</name>
    <name type="common">Mustard</name>
    <dbReference type="NCBI Taxonomy" id="69181"/>
    <lineage>
        <taxon>Eukaryota</taxon>
        <taxon>Viridiplantae</taxon>
        <taxon>Streptophyta</taxon>
        <taxon>Embryophyta</taxon>
        <taxon>Tracheophyta</taxon>
        <taxon>Spermatophyta</taxon>
        <taxon>Magnoliopsida</taxon>
        <taxon>eudicotyledons</taxon>
        <taxon>Gunneridae</taxon>
        <taxon>Pentapetalae</taxon>
        <taxon>rosids</taxon>
        <taxon>malvids</taxon>
        <taxon>Brassicales</taxon>
        <taxon>Brassicaceae</taxon>
        <taxon>Brassiceae</taxon>
        <taxon>Brassica</taxon>
    </lineage>
</organism>
<gene>
    <name evidence="3" type="ORF">F2Q69_00022837</name>
</gene>
<accession>A0A8S9Q1D4</accession>
<feature type="coiled-coil region" evidence="1">
    <location>
        <begin position="192"/>
        <end position="223"/>
    </location>
</feature>
<dbReference type="EMBL" id="QGKX02001290">
    <property type="protein sequence ID" value="KAF3537605.1"/>
    <property type="molecule type" value="Genomic_DNA"/>
</dbReference>
<dbReference type="Pfam" id="PF07794">
    <property type="entry name" value="DUF1633"/>
    <property type="match status" value="1"/>
</dbReference>
<keyword evidence="1" id="KW-0175">Coiled coil</keyword>
<protein>
    <submittedName>
        <fullName evidence="3">Uncharacterized protein</fullName>
    </submittedName>
</protein>
<dbReference type="AlphaFoldDB" id="A0A8S9Q1D4"/>
<evidence type="ECO:0000313" key="3">
    <source>
        <dbReference type="EMBL" id="KAF3537605.1"/>
    </source>
</evidence>
<comment type="caution">
    <text evidence="3">The sequence shown here is derived from an EMBL/GenBank/DDBJ whole genome shotgun (WGS) entry which is preliminary data.</text>
</comment>
<name>A0A8S9Q1D4_BRACR</name>
<sequence length="374" mass="41242">MPKGTNRAPLIGGSEDEAEHSREVVATPSVQAQSSDRLVRQLLRRSSFRASGSTPRSRASDRPPLIFVRDSEDEGASLEERSPISLSPGLEVETVAATRKRRRSSRAALPGLSRPRIVHEGDDSLFAAQGDLISLAGRMRSAGCRLQSLASSAEKEAYAKVVVASSKVMEAFNEYVVVMEDRIEASRNDKEIESIGSEIKRLSEELEATKREGKRNAERIEALTDDWRIIQQENEALTTQVVAQRAKIAAFEVERDRDIRRASHIARRDIEKRYREFLESLKGKWTRKKKEVSAESQLQGVTANIDLLNDLIDGGLTVDAELARLKEMEGDCEGLVASPAVSDWSISGLDLPQISEDSVDRVGESSVPDESASS</sequence>
<feature type="compositionally biased region" description="Polar residues" evidence="2">
    <location>
        <begin position="48"/>
        <end position="57"/>
    </location>
</feature>
<evidence type="ECO:0000313" key="4">
    <source>
        <dbReference type="Proteomes" id="UP000712600"/>
    </source>
</evidence>